<gene>
    <name evidence="2" type="ORF">TrLO_g5490</name>
</gene>
<dbReference type="AlphaFoldDB" id="A0A9W7KU37"/>
<sequence length="150" mass="17525">MISRSGKKRIEGVERNKWGQIDNKDVWDRRCKYMNGNSYYMKVHKAAKHGINVVWFSCDQDNCDYKAKQAGSVKQHKRDIHNIDVVWHQCNSCDYRAKQASSVKLQKRNVHDIGVGWHQCDSSGYKSKQASNLKRHKKMCTKTKNHTTQL</sequence>
<feature type="domain" description="C2H2-type" evidence="1">
    <location>
        <begin position="56"/>
        <end position="81"/>
    </location>
</feature>
<organism evidence="2 3">
    <name type="scientific">Triparma laevis f. longispina</name>
    <dbReference type="NCBI Taxonomy" id="1714387"/>
    <lineage>
        <taxon>Eukaryota</taxon>
        <taxon>Sar</taxon>
        <taxon>Stramenopiles</taxon>
        <taxon>Ochrophyta</taxon>
        <taxon>Bolidophyceae</taxon>
        <taxon>Parmales</taxon>
        <taxon>Triparmaceae</taxon>
        <taxon>Triparma</taxon>
    </lineage>
</organism>
<feature type="domain" description="C2H2-type" evidence="1">
    <location>
        <begin position="88"/>
        <end position="111"/>
    </location>
</feature>
<accession>A0A9W7KU37</accession>
<name>A0A9W7KU37_9STRA</name>
<evidence type="ECO:0000313" key="3">
    <source>
        <dbReference type="Proteomes" id="UP001165122"/>
    </source>
</evidence>
<dbReference type="Proteomes" id="UP001165122">
    <property type="component" value="Unassembled WGS sequence"/>
</dbReference>
<proteinExistence type="predicted"/>
<reference evidence="3" key="1">
    <citation type="journal article" date="2023" name="Commun. Biol.">
        <title>Genome analysis of Parmales, the sister group of diatoms, reveals the evolutionary specialization of diatoms from phago-mixotrophs to photoautotrophs.</title>
        <authorList>
            <person name="Ban H."/>
            <person name="Sato S."/>
            <person name="Yoshikawa S."/>
            <person name="Yamada K."/>
            <person name="Nakamura Y."/>
            <person name="Ichinomiya M."/>
            <person name="Sato N."/>
            <person name="Blanc-Mathieu R."/>
            <person name="Endo H."/>
            <person name="Kuwata A."/>
            <person name="Ogata H."/>
        </authorList>
    </citation>
    <scope>NUCLEOTIDE SEQUENCE [LARGE SCALE GENOMIC DNA]</scope>
    <source>
        <strain evidence="3">NIES 3700</strain>
    </source>
</reference>
<keyword evidence="3" id="KW-1185">Reference proteome</keyword>
<protein>
    <recommendedName>
        <fullName evidence="1">C2H2-type domain-containing protein</fullName>
    </recommendedName>
</protein>
<dbReference type="EMBL" id="BRXW01000166">
    <property type="protein sequence ID" value="GMI11672.1"/>
    <property type="molecule type" value="Genomic_DNA"/>
</dbReference>
<evidence type="ECO:0000313" key="2">
    <source>
        <dbReference type="EMBL" id="GMI11672.1"/>
    </source>
</evidence>
<dbReference type="InterPro" id="IPR013087">
    <property type="entry name" value="Znf_C2H2_type"/>
</dbReference>
<comment type="caution">
    <text evidence="2">The sequence shown here is derived from an EMBL/GenBank/DDBJ whole genome shotgun (WGS) entry which is preliminary data.</text>
</comment>
<evidence type="ECO:0000259" key="1">
    <source>
        <dbReference type="SMART" id="SM00355"/>
    </source>
</evidence>
<dbReference type="SMART" id="SM00355">
    <property type="entry name" value="ZnF_C2H2"/>
    <property type="match status" value="2"/>
</dbReference>
<dbReference type="Gene3D" id="3.30.160.60">
    <property type="entry name" value="Classic Zinc Finger"/>
    <property type="match status" value="1"/>
</dbReference>
<dbReference type="OrthoDB" id="6077919at2759"/>